<protein>
    <recommendedName>
        <fullName evidence="2">glutamate dehydrogenase (NADP(+))</fullName>
        <ecNumber evidence="2">1.4.1.4</ecNumber>
    </recommendedName>
</protein>
<dbReference type="SUPFAM" id="SSF53223">
    <property type="entry name" value="Aminoacid dehydrogenase-like, N-terminal domain"/>
    <property type="match status" value="1"/>
</dbReference>
<dbReference type="InterPro" id="IPR006095">
    <property type="entry name" value="Glu/Leu/Phe/Val/Trp_DH"/>
</dbReference>
<dbReference type="AlphaFoldDB" id="A0A7S3ZJ22"/>
<reference evidence="8" key="2">
    <citation type="submission" date="2021-11" db="EMBL/GenBank/DDBJ databases">
        <authorList>
            <consortium name="Genoscope - CEA"/>
            <person name="William W."/>
        </authorList>
    </citation>
    <scope>NUCLEOTIDE SEQUENCE</scope>
</reference>
<evidence type="ECO:0000256" key="5">
    <source>
        <dbReference type="SAM" id="MobiDB-lite"/>
    </source>
</evidence>
<dbReference type="Gene3D" id="3.40.50.10860">
    <property type="entry name" value="Leucine Dehydrogenase, chain A, domain 1"/>
    <property type="match status" value="1"/>
</dbReference>
<dbReference type="OrthoDB" id="6718861at2759"/>
<evidence type="ECO:0000313" key="7">
    <source>
        <dbReference type="EMBL" id="CAE0684753.1"/>
    </source>
</evidence>
<dbReference type="InterPro" id="IPR006097">
    <property type="entry name" value="Glu/Leu/Phe/Val/Trp_DH_dimer"/>
</dbReference>
<dbReference type="GO" id="GO:0004354">
    <property type="term" value="F:glutamate dehydrogenase (NADP+) activity"/>
    <property type="evidence" value="ECO:0007669"/>
    <property type="project" value="UniProtKB-EC"/>
</dbReference>
<accession>A0A7S3ZJ22</accession>
<feature type="compositionally biased region" description="Low complexity" evidence="5">
    <location>
        <begin position="11"/>
        <end position="21"/>
    </location>
</feature>
<name>A0A7S3ZJ22_9STRA</name>
<keyword evidence="9" id="KW-1185">Reference proteome</keyword>
<dbReference type="SUPFAM" id="SSF51735">
    <property type="entry name" value="NAD(P)-binding Rossmann-fold domains"/>
    <property type="match status" value="1"/>
</dbReference>
<reference evidence="7" key="1">
    <citation type="submission" date="2021-01" db="EMBL/GenBank/DDBJ databases">
        <authorList>
            <person name="Corre E."/>
            <person name="Pelletier E."/>
            <person name="Niang G."/>
            <person name="Scheremetjew M."/>
            <person name="Finn R."/>
            <person name="Kale V."/>
            <person name="Holt S."/>
            <person name="Cochrane G."/>
            <person name="Meng A."/>
            <person name="Brown T."/>
            <person name="Cohen L."/>
        </authorList>
    </citation>
    <scope>NUCLEOTIDE SEQUENCE</scope>
    <source>
        <strain evidence="7">CCMP1756</strain>
    </source>
</reference>
<feature type="domain" description="Glutamate/phenylalanine/leucine/valine/L-tryptophan dehydrogenase C-terminal" evidence="6">
    <location>
        <begin position="266"/>
        <end position="503"/>
    </location>
</feature>
<dbReference type="InterPro" id="IPR050724">
    <property type="entry name" value="Glu_Leu_Phe_Val_DH"/>
</dbReference>
<evidence type="ECO:0000256" key="1">
    <source>
        <dbReference type="ARBA" id="ARBA00006382"/>
    </source>
</evidence>
<evidence type="ECO:0000313" key="8">
    <source>
        <dbReference type="EMBL" id="CAH0375923.1"/>
    </source>
</evidence>
<dbReference type="Gene3D" id="3.40.50.720">
    <property type="entry name" value="NAD(P)-binding Rossmann-like Domain"/>
    <property type="match status" value="1"/>
</dbReference>
<dbReference type="InterPro" id="IPR046346">
    <property type="entry name" value="Aminoacid_DH-like_N_sf"/>
</dbReference>
<evidence type="ECO:0000259" key="6">
    <source>
        <dbReference type="SMART" id="SM00839"/>
    </source>
</evidence>
<keyword evidence="3 4" id="KW-0560">Oxidoreductase</keyword>
<comment type="similarity">
    <text evidence="1 4">Belongs to the Glu/Leu/Phe/Val dehydrogenases family.</text>
</comment>
<organism evidence="7">
    <name type="scientific">Pelagomonas calceolata</name>
    <dbReference type="NCBI Taxonomy" id="35677"/>
    <lineage>
        <taxon>Eukaryota</taxon>
        <taxon>Sar</taxon>
        <taxon>Stramenopiles</taxon>
        <taxon>Ochrophyta</taxon>
        <taxon>Pelagophyceae</taxon>
        <taxon>Pelagomonadales</taxon>
        <taxon>Pelagomonadaceae</taxon>
        <taxon>Pelagomonas</taxon>
    </lineage>
</organism>
<evidence type="ECO:0000256" key="2">
    <source>
        <dbReference type="ARBA" id="ARBA00012907"/>
    </source>
</evidence>
<dbReference type="SMART" id="SM00839">
    <property type="entry name" value="ELFV_dehydrog"/>
    <property type="match status" value="1"/>
</dbReference>
<dbReference type="EMBL" id="CAKKNE010000005">
    <property type="protein sequence ID" value="CAH0375923.1"/>
    <property type="molecule type" value="Genomic_DNA"/>
</dbReference>
<dbReference type="Gene3D" id="1.10.285.10">
    <property type="entry name" value="Glutamate Dehydrogenase, chain A, domain 3"/>
    <property type="match status" value="2"/>
</dbReference>
<evidence type="ECO:0000256" key="3">
    <source>
        <dbReference type="ARBA" id="ARBA00023002"/>
    </source>
</evidence>
<dbReference type="Pfam" id="PF02812">
    <property type="entry name" value="ELFV_dehydrog_N"/>
    <property type="match status" value="1"/>
</dbReference>
<dbReference type="InterPro" id="IPR036291">
    <property type="entry name" value="NAD(P)-bd_dom_sf"/>
</dbReference>
<dbReference type="InterPro" id="IPR006096">
    <property type="entry name" value="Glu/Leu/Phe/Val/Trp_DH_C"/>
</dbReference>
<dbReference type="PRINTS" id="PR00082">
    <property type="entry name" value="GLFDHDRGNASE"/>
</dbReference>
<evidence type="ECO:0000256" key="4">
    <source>
        <dbReference type="RuleBase" id="RU004417"/>
    </source>
</evidence>
<gene>
    <name evidence="7" type="ORF">PCAL00307_LOCUS187</name>
    <name evidence="8" type="ORF">PECAL_5P04740</name>
</gene>
<dbReference type="EC" id="1.4.1.4" evidence="2"/>
<evidence type="ECO:0000313" key="9">
    <source>
        <dbReference type="Proteomes" id="UP000789595"/>
    </source>
</evidence>
<proteinExistence type="inferred from homology"/>
<dbReference type="GO" id="GO:0005829">
    <property type="term" value="C:cytosol"/>
    <property type="evidence" value="ECO:0007669"/>
    <property type="project" value="TreeGrafter"/>
</dbReference>
<sequence>MLLSTLRRAPRAPAAHLSSPRAPAAHLSSLASMTPGGGVHGSQTSVNARRWRQKPLLRVYGEELYFKTGSDAVKLLSNEAERRDKDKPLYLEQFTNFMRHLQPVFDRSPKYAWLAKILLEPERTVSFKVTYIDDWGNARTNRGWRVQHSSSLGPFGGPMHFGRHVTEDLLRAQSFDATFANALTGRRLGGAAGGANFEPALASEAEIQRFCQSFMTELQKYVGPGLDLPSMGVNCGSTEIGYMYGQYKRTATNLSKHGFGMLWGGSVPHPEVHGYGPVSFAKSFLEARGDSLRGKRCLVTGSGKVALAVADKLVAEGAIPLTLSDTSGFIYEEGGLPSAKLAQISTIKAERGARIGRYIVASTTAKYNDPEDIFDVPCDLVFPTNSNEIDAQAAEKLANNGCSTIVDAGYSPTTPEAIASLKKLGVAHCPFRATLAIGNALAYTSKEHQIIKADISDEIDKEAARVFQEVQRTASEYNVRGDLDAGAAIASFLRVANVMASHGSV</sequence>
<feature type="region of interest" description="Disordered" evidence="5">
    <location>
        <begin position="1"/>
        <end position="21"/>
    </location>
</feature>
<dbReference type="GO" id="GO:0006537">
    <property type="term" value="P:glutamate biosynthetic process"/>
    <property type="evidence" value="ECO:0007669"/>
    <property type="project" value="TreeGrafter"/>
</dbReference>
<dbReference type="PANTHER" id="PTHR43571">
    <property type="entry name" value="NADP-SPECIFIC GLUTAMATE DEHYDROGENASE 1-RELATED"/>
    <property type="match status" value="1"/>
</dbReference>
<dbReference type="Proteomes" id="UP000789595">
    <property type="component" value="Unassembled WGS sequence"/>
</dbReference>
<dbReference type="EMBL" id="HBIW01000214">
    <property type="protein sequence ID" value="CAE0684753.1"/>
    <property type="molecule type" value="Transcribed_RNA"/>
</dbReference>
<dbReference type="Pfam" id="PF00208">
    <property type="entry name" value="ELFV_dehydrog"/>
    <property type="match status" value="1"/>
</dbReference>
<dbReference type="PANTHER" id="PTHR43571:SF1">
    <property type="entry name" value="NADP-SPECIFIC GLUTAMATE DEHYDROGENASE 1-RELATED"/>
    <property type="match status" value="1"/>
</dbReference>